<gene>
    <name evidence="1" type="ORF">pC5.7b_281</name>
    <name evidence="2" type="ORF">pC5.7c_495</name>
</gene>
<sequence>MVAAFAALPGCAGHKELKAPCSAGLGSVFSSQAYASGVNDRCGPMVRQEAVTIF</sequence>
<evidence type="ECO:0000313" key="1">
    <source>
        <dbReference type="EMBL" id="QCL09148.1"/>
    </source>
</evidence>
<organism evidence="2">
    <name type="scientific">Rhizobium rhizogenes</name>
    <name type="common">Agrobacterium rhizogenes</name>
    <dbReference type="NCBI Taxonomy" id="359"/>
    <lineage>
        <taxon>Bacteria</taxon>
        <taxon>Pseudomonadati</taxon>
        <taxon>Pseudomonadota</taxon>
        <taxon>Alphaproteobacteria</taxon>
        <taxon>Hyphomicrobiales</taxon>
        <taxon>Rhizobiaceae</taxon>
        <taxon>Rhizobium/Agrobacterium group</taxon>
        <taxon>Rhizobium</taxon>
    </lineage>
</organism>
<geneLocation type="plasmid" evidence="2">
    <name>pC5.7c</name>
</geneLocation>
<name>A0A7S4ZSJ1_RHIRH</name>
<keyword evidence="2" id="KW-0614">Plasmid</keyword>
<accession>A0A7S4ZSJ1</accession>
<proteinExistence type="predicted"/>
<dbReference type="EMBL" id="MK318969">
    <property type="protein sequence ID" value="QCL09362.1"/>
    <property type="molecule type" value="Genomic_DNA"/>
</dbReference>
<protein>
    <submittedName>
        <fullName evidence="2">Uncharacterized protein</fullName>
    </submittedName>
</protein>
<evidence type="ECO:0000313" key="2">
    <source>
        <dbReference type="EMBL" id="QCL09362.1"/>
    </source>
</evidence>
<dbReference type="EMBL" id="MK318968">
    <property type="protein sequence ID" value="QCL09148.1"/>
    <property type="molecule type" value="Genomic_DNA"/>
</dbReference>
<dbReference type="AlphaFoldDB" id="A0A7S4ZSJ1"/>
<geneLocation type="plasmid" evidence="1">
    <name>pC5.7b</name>
</geneLocation>
<reference evidence="2" key="1">
    <citation type="submission" date="2018-12" db="EMBL/GenBank/DDBJ databases">
        <title>Three Rhizobium rhizogenes strains isolated from the same crown gall tumor carry diverse plasmids.</title>
        <authorList>
            <person name="Pulawska J."/>
            <person name="Kuzmanovic N."/>
        </authorList>
    </citation>
    <scope>NUCLEOTIDE SEQUENCE</scope>
    <source>
        <strain evidence="2">C5.7</strain>
        <plasmid evidence="1">pC5.7b</plasmid>
        <plasmid evidence="2">pC5.7c</plasmid>
    </source>
</reference>